<evidence type="ECO:0000313" key="2">
    <source>
        <dbReference type="Proteomes" id="UP000265020"/>
    </source>
</evidence>
<dbReference type="GeneTree" id="ENSGT00390000003937"/>
<organism evidence="1 2">
    <name type="scientific">Cyprinodon variegatus</name>
    <name type="common">Sheepshead minnow</name>
    <dbReference type="NCBI Taxonomy" id="28743"/>
    <lineage>
        <taxon>Eukaryota</taxon>
        <taxon>Metazoa</taxon>
        <taxon>Chordata</taxon>
        <taxon>Craniata</taxon>
        <taxon>Vertebrata</taxon>
        <taxon>Euteleostomi</taxon>
        <taxon>Actinopterygii</taxon>
        <taxon>Neopterygii</taxon>
        <taxon>Teleostei</taxon>
        <taxon>Neoteleostei</taxon>
        <taxon>Acanthomorphata</taxon>
        <taxon>Ovalentaria</taxon>
        <taxon>Atherinomorphae</taxon>
        <taxon>Cyprinodontiformes</taxon>
        <taxon>Cyprinodontidae</taxon>
        <taxon>Cyprinodon</taxon>
    </lineage>
</organism>
<dbReference type="OrthoDB" id="6435999at2759"/>
<dbReference type="PANTHER" id="PTHR14352:SF2">
    <property type="entry name" value="HAUS AUGMIN-LIKE COMPLEX SUBUNIT 7"/>
    <property type="match status" value="1"/>
</dbReference>
<dbReference type="GO" id="GO:0031023">
    <property type="term" value="P:microtubule organizing center organization"/>
    <property type="evidence" value="ECO:0007669"/>
    <property type="project" value="TreeGrafter"/>
</dbReference>
<name>A0A3Q2CV12_CYPVA</name>
<dbReference type="OMA" id="PESDPWP"/>
<sequence>MAEMAGGLTEQRFAQRVYDSLQAVSCPLVEDLYLQEEESKLELLCSPSILRTDILAWICCRVSPKFAATKASSAESKDPHSLEKRMAAMGQELLLCRADELDLIRGQTSPQRQLHFLEQLLSFIPGRKTSAAPGGDVEPLLSELFSAENALRLRQMLQPSLDPWPAHIETLQEVPESPRGELPDVSELLQSTQAELELLQSKCDFLNAEEKNPTFSSSSLRLAAGDLHQQMTTFGHLYEADLGVYCGRDLPSFSSESDIFQRVHQKLMVCNTELEMQKETSAASESVSEEVKRLQTEARYWSRGQKHTLPNQLEEITRRIGNIASQLDTR</sequence>
<dbReference type="GO" id="GO:0051225">
    <property type="term" value="P:spindle assembly"/>
    <property type="evidence" value="ECO:0007669"/>
    <property type="project" value="TreeGrafter"/>
</dbReference>
<dbReference type="Proteomes" id="UP000265020">
    <property type="component" value="Unassembled WGS sequence"/>
</dbReference>
<dbReference type="InterPro" id="IPR029711">
    <property type="entry name" value="Haus7-like"/>
</dbReference>
<dbReference type="KEGG" id="cvg:107098917"/>
<dbReference type="RefSeq" id="XP_015252292.1">
    <property type="nucleotide sequence ID" value="XM_015396806.1"/>
</dbReference>
<dbReference type="GO" id="GO:0070652">
    <property type="term" value="C:HAUS complex"/>
    <property type="evidence" value="ECO:0007669"/>
    <property type="project" value="TreeGrafter"/>
</dbReference>
<dbReference type="AlphaFoldDB" id="A0A3Q2CV12"/>
<reference evidence="1" key="2">
    <citation type="submission" date="2025-09" db="UniProtKB">
        <authorList>
            <consortium name="Ensembl"/>
        </authorList>
    </citation>
    <scope>IDENTIFICATION</scope>
</reference>
<dbReference type="Ensembl" id="ENSCVAT00000029219.1">
    <property type="protein sequence ID" value="ENSCVAP00000009588.1"/>
    <property type="gene ID" value="ENSCVAG00000011568.1"/>
</dbReference>
<dbReference type="CTD" id="55559"/>
<dbReference type="PANTHER" id="PTHR14352">
    <property type="entry name" value="HAUS AUGMIN-LIKE COMPLEX SUBUNIT 7"/>
    <property type="match status" value="1"/>
</dbReference>
<reference evidence="1" key="1">
    <citation type="submission" date="2025-08" db="UniProtKB">
        <authorList>
            <consortium name="Ensembl"/>
        </authorList>
    </citation>
    <scope>IDENTIFICATION</scope>
</reference>
<evidence type="ECO:0000313" key="1">
    <source>
        <dbReference type="Ensembl" id="ENSCVAP00000009588.1"/>
    </source>
</evidence>
<dbReference type="GeneID" id="107098917"/>
<proteinExistence type="predicted"/>
<accession>A0A3Q2CV12</accession>
<dbReference type="STRING" id="28743.ENSCVAP00000009588"/>
<keyword evidence="2" id="KW-1185">Reference proteome</keyword>
<dbReference type="GO" id="GO:0051011">
    <property type="term" value="F:microtubule minus-end binding"/>
    <property type="evidence" value="ECO:0007669"/>
    <property type="project" value="TreeGrafter"/>
</dbReference>
<protein>
    <submittedName>
        <fullName evidence="1">HAUS augmin like complex subunit 7</fullName>
    </submittedName>
</protein>